<dbReference type="CDD" id="cd04301">
    <property type="entry name" value="NAT_SF"/>
    <property type="match status" value="1"/>
</dbReference>
<keyword evidence="1" id="KW-0808">Transferase</keyword>
<sequence length="160" mass="17327">MTESDLDAVAAIAFVSFPDHFEGRPMFANRLALAAQGCFVLADGDGEPMGYAVSYPWRIDSAPPVNSLIDAIPADAEVIYLHDLALRPDARGGGATRAIVEQLADQARSRGWPAIALVAVNDAVGFWTKQGFEVRENAAVRTKLASYGSDARYMIRRLQD</sequence>
<dbReference type="SUPFAM" id="SSF55729">
    <property type="entry name" value="Acyl-CoA N-acyltransferases (Nat)"/>
    <property type="match status" value="1"/>
</dbReference>
<dbReference type="PROSITE" id="PS51186">
    <property type="entry name" value="GNAT"/>
    <property type="match status" value="1"/>
</dbReference>
<feature type="domain" description="N-acetyltransferase" evidence="3">
    <location>
        <begin position="1"/>
        <end position="159"/>
    </location>
</feature>
<dbReference type="EMBL" id="CP062222">
    <property type="protein sequence ID" value="QTC93373.1"/>
    <property type="molecule type" value="Genomic_DNA"/>
</dbReference>
<dbReference type="InterPro" id="IPR050832">
    <property type="entry name" value="Bact_Acetyltransf"/>
</dbReference>
<dbReference type="Proteomes" id="UP000663918">
    <property type="component" value="Chromosome"/>
</dbReference>
<dbReference type="PANTHER" id="PTHR43877">
    <property type="entry name" value="AMINOALKYLPHOSPHONATE N-ACETYLTRANSFERASE-RELATED-RELATED"/>
    <property type="match status" value="1"/>
</dbReference>
<proteinExistence type="predicted"/>
<evidence type="ECO:0000313" key="5">
    <source>
        <dbReference type="Proteomes" id="UP000663918"/>
    </source>
</evidence>
<accession>A0A975C3V5</accession>
<evidence type="ECO:0000313" key="4">
    <source>
        <dbReference type="EMBL" id="QTC93373.1"/>
    </source>
</evidence>
<gene>
    <name evidence="4" type="ORF">IFJ75_15755</name>
</gene>
<dbReference type="InterPro" id="IPR000182">
    <property type="entry name" value="GNAT_dom"/>
</dbReference>
<dbReference type="Pfam" id="PF00583">
    <property type="entry name" value="Acetyltransf_1"/>
    <property type="match status" value="1"/>
</dbReference>
<reference evidence="4" key="1">
    <citation type="submission" date="2020-09" db="EMBL/GenBank/DDBJ databases">
        <title>Brevundimonas sp. LVF2 isolated from a puddle in Goettingen, Germany.</title>
        <authorList>
            <person name="Friedrich I."/>
            <person name="Klassen A."/>
            <person name="Hannes N."/>
            <person name="Schneider D."/>
            <person name="Hertel R."/>
            <person name="Daniel R."/>
        </authorList>
    </citation>
    <scope>NUCLEOTIDE SEQUENCE</scope>
    <source>
        <strain evidence="4">LVF2</strain>
    </source>
</reference>
<name>A0A975C3V5_9CAUL</name>
<dbReference type="InterPro" id="IPR016181">
    <property type="entry name" value="Acyl_CoA_acyltransferase"/>
</dbReference>
<protein>
    <submittedName>
        <fullName evidence="4">GNAT family N-acetyltransferase</fullName>
    </submittedName>
</protein>
<evidence type="ECO:0000256" key="2">
    <source>
        <dbReference type="ARBA" id="ARBA00023315"/>
    </source>
</evidence>
<dbReference type="GO" id="GO:0016747">
    <property type="term" value="F:acyltransferase activity, transferring groups other than amino-acyl groups"/>
    <property type="evidence" value="ECO:0007669"/>
    <property type="project" value="InterPro"/>
</dbReference>
<dbReference type="AlphaFoldDB" id="A0A975C3V5"/>
<dbReference type="KEGG" id="bgoe:IFJ75_15755"/>
<evidence type="ECO:0000256" key="1">
    <source>
        <dbReference type="ARBA" id="ARBA00022679"/>
    </source>
</evidence>
<keyword evidence="2" id="KW-0012">Acyltransferase</keyword>
<keyword evidence="5" id="KW-1185">Reference proteome</keyword>
<dbReference type="Gene3D" id="3.40.630.30">
    <property type="match status" value="1"/>
</dbReference>
<organism evidence="4 5">
    <name type="scientific">Brevundimonas goettingensis</name>
    <dbReference type="NCBI Taxonomy" id="2774190"/>
    <lineage>
        <taxon>Bacteria</taxon>
        <taxon>Pseudomonadati</taxon>
        <taxon>Pseudomonadota</taxon>
        <taxon>Alphaproteobacteria</taxon>
        <taxon>Caulobacterales</taxon>
        <taxon>Caulobacteraceae</taxon>
        <taxon>Brevundimonas</taxon>
    </lineage>
</organism>
<evidence type="ECO:0000259" key="3">
    <source>
        <dbReference type="PROSITE" id="PS51186"/>
    </source>
</evidence>